<dbReference type="EMBL" id="SKFH01000006">
    <property type="protein sequence ID" value="TCZ73454.1"/>
    <property type="molecule type" value="Genomic_DNA"/>
</dbReference>
<keyword evidence="13" id="KW-1185">Reference proteome</keyword>
<organism evidence="12 13">
    <name type="scientific">Flaviaesturariibacter aridisoli</name>
    <dbReference type="NCBI Taxonomy" id="2545761"/>
    <lineage>
        <taxon>Bacteria</taxon>
        <taxon>Pseudomonadati</taxon>
        <taxon>Bacteroidota</taxon>
        <taxon>Chitinophagia</taxon>
        <taxon>Chitinophagales</taxon>
        <taxon>Chitinophagaceae</taxon>
        <taxon>Flaviaestuariibacter</taxon>
    </lineage>
</organism>
<feature type="domain" description="TonB C-terminal" evidence="11">
    <location>
        <begin position="217"/>
        <end position="277"/>
    </location>
</feature>
<evidence type="ECO:0000256" key="7">
    <source>
        <dbReference type="ARBA" id="ARBA00022927"/>
    </source>
</evidence>
<comment type="caution">
    <text evidence="12">The sequence shown here is derived from an EMBL/GenBank/DDBJ whole genome shotgun (WGS) entry which is preliminary data.</text>
</comment>
<dbReference type="NCBIfam" id="TIGR01352">
    <property type="entry name" value="tonB_Cterm"/>
    <property type="match status" value="1"/>
</dbReference>
<keyword evidence="6" id="KW-0812">Transmembrane</keyword>
<comment type="similarity">
    <text evidence="2">Belongs to the TonB family.</text>
</comment>
<comment type="subcellular location">
    <subcellularLocation>
        <location evidence="1">Cell inner membrane</location>
        <topology evidence="1">Single-pass membrane protein</topology>
        <orientation evidence="1">Periplasmic side</orientation>
    </subcellularLocation>
</comment>
<evidence type="ECO:0000256" key="5">
    <source>
        <dbReference type="ARBA" id="ARBA00022519"/>
    </source>
</evidence>
<feature type="region of interest" description="Disordered" evidence="10">
    <location>
        <begin position="143"/>
        <end position="167"/>
    </location>
</feature>
<keyword evidence="5" id="KW-0997">Cell inner membrane</keyword>
<dbReference type="AlphaFoldDB" id="A0A4R4E1T5"/>
<evidence type="ECO:0000313" key="13">
    <source>
        <dbReference type="Proteomes" id="UP000295164"/>
    </source>
</evidence>
<dbReference type="InterPro" id="IPR037682">
    <property type="entry name" value="TonB_C"/>
</dbReference>
<keyword evidence="3" id="KW-0813">Transport</keyword>
<keyword evidence="4" id="KW-1003">Cell membrane</keyword>
<dbReference type="Pfam" id="PF03544">
    <property type="entry name" value="TonB_C"/>
    <property type="match status" value="1"/>
</dbReference>
<dbReference type="GO" id="GO:0031992">
    <property type="term" value="F:energy transducer activity"/>
    <property type="evidence" value="ECO:0007669"/>
    <property type="project" value="TreeGrafter"/>
</dbReference>
<evidence type="ECO:0000256" key="2">
    <source>
        <dbReference type="ARBA" id="ARBA00006555"/>
    </source>
</evidence>
<sequence>MLAGSTPYFMRFIYLLLAATLLATTASSQVPQMKPFWQSVAYRYKTGQLSQLSKSLLVSKTLNEGGSLSNALARVENVANNTKFQDNLCLQLLLTLGNGELLRHQLADLCGSYNQGNRMANYIEQAYKYDKRYMEALRQRKLNEDQARTTASASPKDDPNAELTKTDIPPEAEVLAKTETPIFDVETKYPASWRTFLATTPKVDSLDKNIPPGTYTAKVQFTVDTDGNVTDVKVLNSVGYGVEREALRVMSLAPKFIPAMYQGKPVKAIRTQPITFVISE</sequence>
<evidence type="ECO:0000313" key="12">
    <source>
        <dbReference type="EMBL" id="TCZ73454.1"/>
    </source>
</evidence>
<accession>A0A4R4E1T5</accession>
<dbReference type="Proteomes" id="UP000295164">
    <property type="component" value="Unassembled WGS sequence"/>
</dbReference>
<gene>
    <name evidence="12" type="ORF">E0486_05705</name>
</gene>
<evidence type="ECO:0000256" key="8">
    <source>
        <dbReference type="ARBA" id="ARBA00022989"/>
    </source>
</evidence>
<dbReference type="OrthoDB" id="1039448at2"/>
<dbReference type="GO" id="GO:0098797">
    <property type="term" value="C:plasma membrane protein complex"/>
    <property type="evidence" value="ECO:0007669"/>
    <property type="project" value="TreeGrafter"/>
</dbReference>
<proteinExistence type="inferred from homology"/>
<keyword evidence="7" id="KW-0653">Protein transport</keyword>
<reference evidence="12 13" key="1">
    <citation type="submission" date="2019-03" db="EMBL/GenBank/DDBJ databases">
        <authorList>
            <person name="Kim M.K.M."/>
        </authorList>
    </citation>
    <scope>NUCLEOTIDE SEQUENCE [LARGE SCALE GENOMIC DNA]</scope>
    <source>
        <strain evidence="12 13">17J68-15</strain>
    </source>
</reference>
<evidence type="ECO:0000256" key="3">
    <source>
        <dbReference type="ARBA" id="ARBA00022448"/>
    </source>
</evidence>
<dbReference type="Gene3D" id="3.30.1150.10">
    <property type="match status" value="1"/>
</dbReference>
<dbReference type="SUPFAM" id="SSF74653">
    <property type="entry name" value="TolA/TonB C-terminal domain"/>
    <property type="match status" value="1"/>
</dbReference>
<dbReference type="InterPro" id="IPR006260">
    <property type="entry name" value="TonB/TolA_C"/>
</dbReference>
<evidence type="ECO:0000256" key="9">
    <source>
        <dbReference type="ARBA" id="ARBA00023136"/>
    </source>
</evidence>
<dbReference type="InterPro" id="IPR051045">
    <property type="entry name" value="TonB-dependent_transducer"/>
</dbReference>
<evidence type="ECO:0000259" key="11">
    <source>
        <dbReference type="Pfam" id="PF03544"/>
    </source>
</evidence>
<evidence type="ECO:0000256" key="10">
    <source>
        <dbReference type="SAM" id="MobiDB-lite"/>
    </source>
</evidence>
<dbReference type="PANTHER" id="PTHR33446:SF2">
    <property type="entry name" value="PROTEIN TONB"/>
    <property type="match status" value="1"/>
</dbReference>
<keyword evidence="9" id="KW-0472">Membrane</keyword>
<protein>
    <submittedName>
        <fullName evidence="12">Energy transducer TonB</fullName>
    </submittedName>
</protein>
<name>A0A4R4E1T5_9BACT</name>
<evidence type="ECO:0000256" key="6">
    <source>
        <dbReference type="ARBA" id="ARBA00022692"/>
    </source>
</evidence>
<evidence type="ECO:0000256" key="1">
    <source>
        <dbReference type="ARBA" id="ARBA00004383"/>
    </source>
</evidence>
<dbReference type="GO" id="GO:0015031">
    <property type="term" value="P:protein transport"/>
    <property type="evidence" value="ECO:0007669"/>
    <property type="project" value="UniProtKB-KW"/>
</dbReference>
<keyword evidence="8" id="KW-1133">Transmembrane helix</keyword>
<evidence type="ECO:0000256" key="4">
    <source>
        <dbReference type="ARBA" id="ARBA00022475"/>
    </source>
</evidence>
<dbReference type="GO" id="GO:0055085">
    <property type="term" value="P:transmembrane transport"/>
    <property type="evidence" value="ECO:0007669"/>
    <property type="project" value="InterPro"/>
</dbReference>
<dbReference type="PANTHER" id="PTHR33446">
    <property type="entry name" value="PROTEIN TONB-RELATED"/>
    <property type="match status" value="1"/>
</dbReference>